<proteinExistence type="predicted"/>
<dbReference type="AlphaFoldDB" id="A0A6L3XR79"/>
<gene>
    <name evidence="1" type="ORF">F9C29_23075</name>
</gene>
<feature type="non-terminal residue" evidence="1">
    <location>
        <position position="1"/>
    </location>
</feature>
<dbReference type="Proteomes" id="UP000476281">
    <property type="component" value="Unassembled WGS sequence"/>
</dbReference>
<organism evidence="1 2">
    <name type="scientific">Enterobacter hormaechei</name>
    <dbReference type="NCBI Taxonomy" id="158836"/>
    <lineage>
        <taxon>Bacteria</taxon>
        <taxon>Pseudomonadati</taxon>
        <taxon>Pseudomonadota</taxon>
        <taxon>Gammaproteobacteria</taxon>
        <taxon>Enterobacterales</taxon>
        <taxon>Enterobacteriaceae</taxon>
        <taxon>Enterobacter</taxon>
        <taxon>Enterobacter cloacae complex</taxon>
    </lineage>
</organism>
<evidence type="ECO:0000313" key="1">
    <source>
        <dbReference type="EMBL" id="KAB2506643.1"/>
    </source>
</evidence>
<reference evidence="1 2" key="1">
    <citation type="submission" date="2019-09" db="EMBL/GenBank/DDBJ databases">
        <title>Reversal of blaTEM antimicrobial resistance by CRISPR-Cas9 in clinical E. coli and other Enterobacteriaceae strains.</title>
        <authorList>
            <person name="Tagliaferri T."/>
            <person name="Guimaraes N."/>
            <person name="Pereira M."/>
            <person name="Felicori L."/>
            <person name="Horz H.-P."/>
            <person name="Santos S."/>
            <person name="Mendes T."/>
        </authorList>
    </citation>
    <scope>NUCLEOTIDE SEQUENCE [LARGE SCALE GENOMIC DNA]</scope>
    <source>
        <strain evidence="1 2">E2_blaTEM_MG</strain>
    </source>
</reference>
<comment type="caution">
    <text evidence="1">The sequence shown here is derived from an EMBL/GenBank/DDBJ whole genome shotgun (WGS) entry which is preliminary data.</text>
</comment>
<dbReference type="EMBL" id="WBSZ01001092">
    <property type="protein sequence ID" value="KAB2506643.1"/>
    <property type="molecule type" value="Genomic_DNA"/>
</dbReference>
<evidence type="ECO:0000313" key="2">
    <source>
        <dbReference type="Proteomes" id="UP000476281"/>
    </source>
</evidence>
<sequence>CDIVSIVRHPAPQGLVWFDRGYHALMRPAC</sequence>
<accession>A0A6L3XR79</accession>
<protein>
    <submittedName>
        <fullName evidence="1">FMN reductase</fullName>
    </submittedName>
</protein>
<name>A0A6L3XR79_9ENTR</name>